<sequence>MIMEPTEVNTEVISSYFSREIDLSCKFIDLIDELNSSLELLELPKSIQCIYNPTIYARHTFEKYVCKYCNTKKQIVYFGMNPGPWGMSQTGISGKRFWGLFKDLCDTPENFFNTSFVYNYLPQQWMKSNGCNITPADFKMMEMEPLFEICDPIFIRVLELYDVKTIVAIGKFCEVRAHRALKKYLPDHSIQVVYLPHPSPRSVNNNNWDQKARDHLKKYDLLKFYANSQ</sequence>
<evidence type="ECO:0000259" key="8">
    <source>
        <dbReference type="Pfam" id="PF03167"/>
    </source>
</evidence>
<evidence type="ECO:0000256" key="1">
    <source>
        <dbReference type="ARBA" id="ARBA00004123"/>
    </source>
</evidence>
<evidence type="ECO:0000256" key="2">
    <source>
        <dbReference type="ARBA" id="ARBA00007889"/>
    </source>
</evidence>
<dbReference type="InterPro" id="IPR036895">
    <property type="entry name" value="Uracil-DNA_glycosylase-like_sf"/>
</dbReference>
<feature type="non-terminal residue" evidence="9">
    <location>
        <position position="229"/>
    </location>
</feature>
<keyword evidence="6" id="KW-0234">DNA repair</keyword>
<dbReference type="PANTHER" id="PTHR13235">
    <property type="entry name" value="SINGLE-STRAND SELECTIVE MONOFUNCTIONAL URACIL DNA GLYCOSYLASE"/>
    <property type="match status" value="1"/>
</dbReference>
<comment type="similarity">
    <text evidence="2">Belongs to the uracil-DNA glycosylase (UDG) superfamily. SMUG1 family.</text>
</comment>
<name>A0A9N9R459_9NEOP</name>
<dbReference type="AlphaFoldDB" id="A0A9N9R459"/>
<evidence type="ECO:0000256" key="4">
    <source>
        <dbReference type="ARBA" id="ARBA00022801"/>
    </source>
</evidence>
<proteinExistence type="inferred from homology"/>
<keyword evidence="4" id="KW-0378">Hydrolase</keyword>
<feature type="domain" description="Uracil-DNA glycosylase-like" evidence="8">
    <location>
        <begin position="67"/>
        <end position="213"/>
    </location>
</feature>
<dbReference type="PANTHER" id="PTHR13235:SF2">
    <property type="entry name" value="SINGLE-STRAND SELECTIVE MONOFUNCTIONAL URACIL DNA GLYCOSYLASE"/>
    <property type="match status" value="1"/>
</dbReference>
<evidence type="ECO:0000256" key="6">
    <source>
        <dbReference type="ARBA" id="ARBA00023204"/>
    </source>
</evidence>
<dbReference type="GO" id="GO:0005634">
    <property type="term" value="C:nucleus"/>
    <property type="evidence" value="ECO:0007669"/>
    <property type="project" value="UniProtKB-SubCell"/>
</dbReference>
<organism evidence="9 10">
    <name type="scientific">Diatraea saccharalis</name>
    <name type="common">sugarcane borer</name>
    <dbReference type="NCBI Taxonomy" id="40085"/>
    <lineage>
        <taxon>Eukaryota</taxon>
        <taxon>Metazoa</taxon>
        <taxon>Ecdysozoa</taxon>
        <taxon>Arthropoda</taxon>
        <taxon>Hexapoda</taxon>
        <taxon>Insecta</taxon>
        <taxon>Pterygota</taxon>
        <taxon>Neoptera</taxon>
        <taxon>Endopterygota</taxon>
        <taxon>Lepidoptera</taxon>
        <taxon>Glossata</taxon>
        <taxon>Ditrysia</taxon>
        <taxon>Pyraloidea</taxon>
        <taxon>Crambidae</taxon>
        <taxon>Crambinae</taxon>
        <taxon>Diatraea</taxon>
    </lineage>
</organism>
<keyword evidence="5" id="KW-0238">DNA-binding</keyword>
<evidence type="ECO:0000256" key="5">
    <source>
        <dbReference type="ARBA" id="ARBA00023125"/>
    </source>
</evidence>
<dbReference type="Gene3D" id="3.40.470.10">
    <property type="entry name" value="Uracil-DNA glycosylase-like domain"/>
    <property type="match status" value="2"/>
</dbReference>
<dbReference type="GO" id="GO:0006284">
    <property type="term" value="P:base-excision repair"/>
    <property type="evidence" value="ECO:0007669"/>
    <property type="project" value="InterPro"/>
</dbReference>
<gene>
    <name evidence="9" type="ORF">DIATSA_LOCUS6961</name>
</gene>
<dbReference type="GO" id="GO:0000703">
    <property type="term" value="F:oxidized pyrimidine nucleobase lesion DNA N-glycosylase activity"/>
    <property type="evidence" value="ECO:0007669"/>
    <property type="project" value="TreeGrafter"/>
</dbReference>
<dbReference type="GO" id="GO:0003677">
    <property type="term" value="F:DNA binding"/>
    <property type="evidence" value="ECO:0007669"/>
    <property type="project" value="UniProtKB-KW"/>
</dbReference>
<keyword evidence="3" id="KW-0227">DNA damage</keyword>
<keyword evidence="10" id="KW-1185">Reference proteome</keyword>
<dbReference type="Proteomes" id="UP001153714">
    <property type="component" value="Chromosome 2"/>
</dbReference>
<dbReference type="InterPro" id="IPR039134">
    <property type="entry name" value="SMUG1"/>
</dbReference>
<evidence type="ECO:0000313" key="10">
    <source>
        <dbReference type="Proteomes" id="UP001153714"/>
    </source>
</evidence>
<reference evidence="9" key="2">
    <citation type="submission" date="2022-10" db="EMBL/GenBank/DDBJ databases">
        <authorList>
            <consortium name="ENA_rothamsted_submissions"/>
            <consortium name="culmorum"/>
            <person name="King R."/>
        </authorList>
    </citation>
    <scope>NUCLEOTIDE SEQUENCE</scope>
</reference>
<reference evidence="9" key="1">
    <citation type="submission" date="2021-12" db="EMBL/GenBank/DDBJ databases">
        <authorList>
            <person name="King R."/>
        </authorList>
    </citation>
    <scope>NUCLEOTIDE SEQUENCE</scope>
</reference>
<keyword evidence="7" id="KW-0539">Nucleus</keyword>
<accession>A0A9N9R459</accession>
<dbReference type="OrthoDB" id="408702at2759"/>
<dbReference type="SUPFAM" id="SSF52141">
    <property type="entry name" value="Uracil-DNA glycosylase-like"/>
    <property type="match status" value="1"/>
</dbReference>
<evidence type="ECO:0000313" key="9">
    <source>
        <dbReference type="EMBL" id="CAG9789212.1"/>
    </source>
</evidence>
<dbReference type="Pfam" id="PF03167">
    <property type="entry name" value="UDG"/>
    <property type="match status" value="1"/>
</dbReference>
<dbReference type="EMBL" id="OU893333">
    <property type="protein sequence ID" value="CAG9789212.1"/>
    <property type="molecule type" value="Genomic_DNA"/>
</dbReference>
<protein>
    <recommendedName>
        <fullName evidence="8">Uracil-DNA glycosylase-like domain-containing protein</fullName>
    </recommendedName>
</protein>
<evidence type="ECO:0000256" key="7">
    <source>
        <dbReference type="ARBA" id="ARBA00023242"/>
    </source>
</evidence>
<evidence type="ECO:0000256" key="3">
    <source>
        <dbReference type="ARBA" id="ARBA00022763"/>
    </source>
</evidence>
<comment type="subcellular location">
    <subcellularLocation>
        <location evidence="1">Nucleus</location>
    </subcellularLocation>
</comment>
<dbReference type="GO" id="GO:0017065">
    <property type="term" value="F:single-strand selective uracil DNA N-glycosylase activity"/>
    <property type="evidence" value="ECO:0007669"/>
    <property type="project" value="InterPro"/>
</dbReference>
<dbReference type="InterPro" id="IPR005122">
    <property type="entry name" value="Uracil-DNA_glycosylase-like"/>
</dbReference>